<dbReference type="EMBL" id="JAPDRQ010000198">
    <property type="protein sequence ID" value="KAJ9652469.1"/>
    <property type="molecule type" value="Genomic_DNA"/>
</dbReference>
<accession>A0ACC2ZXU6</accession>
<name>A0ACC2ZXU6_9EURO</name>
<gene>
    <name evidence="1" type="ORF">H2198_008292</name>
</gene>
<organism evidence="1 2">
    <name type="scientific">Neophaeococcomyces mojaviensis</name>
    <dbReference type="NCBI Taxonomy" id="3383035"/>
    <lineage>
        <taxon>Eukaryota</taxon>
        <taxon>Fungi</taxon>
        <taxon>Dikarya</taxon>
        <taxon>Ascomycota</taxon>
        <taxon>Pezizomycotina</taxon>
        <taxon>Eurotiomycetes</taxon>
        <taxon>Chaetothyriomycetidae</taxon>
        <taxon>Chaetothyriales</taxon>
        <taxon>Chaetothyriales incertae sedis</taxon>
        <taxon>Neophaeococcomyces</taxon>
    </lineage>
</organism>
<evidence type="ECO:0000313" key="1">
    <source>
        <dbReference type="EMBL" id="KAJ9652469.1"/>
    </source>
</evidence>
<proteinExistence type="predicted"/>
<evidence type="ECO:0000313" key="2">
    <source>
        <dbReference type="Proteomes" id="UP001172386"/>
    </source>
</evidence>
<sequence length="378" mass="40508">MKNLIAFYDSPTSFRTQLEDVPALTANDLRSNEVLIKVSVAGSNPKDLKHPLPAYFNNKLNQGDDCAGTIAAVGAKVRNFRPGDRVAGFHHMDMPFGTYAEYTICPAQTVFHIPDSLSDEEAATIPLTAFTAAVGLYRNLQLPTPWDRSDEHAPGEQKIPLVVNAASTAVGSFAIKLAKMNRRIGPIIATAGASADFVRKELGADVVLDYRSPNIEDELKAALKGLTLNHVFDAANSLASIKYLTAVLKPGKGRYTCTMAVAPSIYDPDGNAEKLLQKTGLWYEHIWVGDVFGTRLVRTGTNMDQIAATDKAEGVLFGSIVSKMFEMGLENGSLSGHPFEVVKGGLDGVDAALRKLGGGNRGNAKFVTRIADTVGIAA</sequence>
<keyword evidence="2" id="KW-1185">Reference proteome</keyword>
<dbReference type="Proteomes" id="UP001172386">
    <property type="component" value="Unassembled WGS sequence"/>
</dbReference>
<protein>
    <submittedName>
        <fullName evidence="1">Uncharacterized protein</fullName>
    </submittedName>
</protein>
<comment type="caution">
    <text evidence="1">The sequence shown here is derived from an EMBL/GenBank/DDBJ whole genome shotgun (WGS) entry which is preliminary data.</text>
</comment>
<reference evidence="1" key="1">
    <citation type="submission" date="2022-10" db="EMBL/GenBank/DDBJ databases">
        <title>Culturing micro-colonial fungi from biological soil crusts in the Mojave desert and describing Neophaeococcomyces mojavensis, and introducing the new genera and species Taxawa tesnikishii.</title>
        <authorList>
            <person name="Kurbessoian T."/>
            <person name="Stajich J.E."/>
        </authorList>
    </citation>
    <scope>NUCLEOTIDE SEQUENCE</scope>
    <source>
        <strain evidence="1">JES_112</strain>
    </source>
</reference>